<evidence type="ECO:0000256" key="3">
    <source>
        <dbReference type="ARBA" id="ARBA00022741"/>
    </source>
</evidence>
<proteinExistence type="inferred from homology"/>
<dbReference type="GO" id="GO:0006220">
    <property type="term" value="P:pyrimidine nucleotide metabolic process"/>
    <property type="evidence" value="ECO:0007669"/>
    <property type="project" value="UniProtKB-UniRule"/>
</dbReference>
<dbReference type="GO" id="GO:0036431">
    <property type="term" value="F:dCMP kinase activity"/>
    <property type="evidence" value="ECO:0007669"/>
    <property type="project" value="InterPro"/>
</dbReference>
<feature type="domain" description="Cytidylate kinase" evidence="9">
    <location>
        <begin position="18"/>
        <end position="231"/>
    </location>
</feature>
<dbReference type="SUPFAM" id="SSF52540">
    <property type="entry name" value="P-loop containing nucleoside triphosphate hydrolases"/>
    <property type="match status" value="1"/>
</dbReference>
<dbReference type="EMBL" id="AOSG01000029">
    <property type="protein sequence ID" value="EOR71710.1"/>
    <property type="molecule type" value="Genomic_DNA"/>
</dbReference>
<dbReference type="PANTHER" id="PTHR21299:SF2">
    <property type="entry name" value="CYTIDYLATE KINASE"/>
    <property type="match status" value="1"/>
</dbReference>
<dbReference type="Gene3D" id="3.40.50.300">
    <property type="entry name" value="P-loop containing nucleotide triphosphate hydrolases"/>
    <property type="match status" value="1"/>
</dbReference>
<keyword evidence="3 8" id="KW-0547">Nucleotide-binding</keyword>
<name>A0A9P2TC95_THEFU</name>
<evidence type="ECO:0000313" key="10">
    <source>
        <dbReference type="EMBL" id="EOR71710.1"/>
    </source>
</evidence>
<dbReference type="GO" id="GO:0015949">
    <property type="term" value="P:nucleobase-containing small molecule interconversion"/>
    <property type="evidence" value="ECO:0007669"/>
    <property type="project" value="TreeGrafter"/>
</dbReference>
<dbReference type="Proteomes" id="UP000014184">
    <property type="component" value="Unassembled WGS sequence"/>
</dbReference>
<protein>
    <recommendedName>
        <fullName evidence="8">Cytidylate kinase</fullName>
        <shortName evidence="8">CK</shortName>
        <ecNumber evidence="8">2.7.4.25</ecNumber>
    </recommendedName>
    <alternativeName>
        <fullName evidence="8">Cytidine monophosphate kinase</fullName>
        <shortName evidence="8">CMP kinase</shortName>
    </alternativeName>
</protein>
<comment type="caution">
    <text evidence="10">The sequence shown here is derived from an EMBL/GenBank/DDBJ whole genome shotgun (WGS) entry which is preliminary data.</text>
</comment>
<dbReference type="NCBIfam" id="TIGR00017">
    <property type="entry name" value="cmk"/>
    <property type="match status" value="1"/>
</dbReference>
<accession>A0A9P2TC95</accession>
<dbReference type="Pfam" id="PF02224">
    <property type="entry name" value="Cytidylate_kin"/>
    <property type="match status" value="1"/>
</dbReference>
<evidence type="ECO:0000259" key="9">
    <source>
        <dbReference type="Pfam" id="PF02224"/>
    </source>
</evidence>
<organism evidence="10 11">
    <name type="scientific">Thermobifida fusca TM51</name>
    <dbReference type="NCBI Taxonomy" id="1169414"/>
    <lineage>
        <taxon>Bacteria</taxon>
        <taxon>Bacillati</taxon>
        <taxon>Actinomycetota</taxon>
        <taxon>Actinomycetes</taxon>
        <taxon>Streptosporangiales</taxon>
        <taxon>Nocardiopsidaceae</taxon>
        <taxon>Thermobifida</taxon>
    </lineage>
</organism>
<comment type="subcellular location">
    <subcellularLocation>
        <location evidence="8">Cytoplasm</location>
    </subcellularLocation>
</comment>
<dbReference type="AlphaFoldDB" id="A0A9P2TC95"/>
<dbReference type="GO" id="GO:0005829">
    <property type="term" value="C:cytosol"/>
    <property type="evidence" value="ECO:0007669"/>
    <property type="project" value="TreeGrafter"/>
</dbReference>
<dbReference type="HAMAP" id="MF_00238">
    <property type="entry name" value="Cytidyl_kinase_type1"/>
    <property type="match status" value="1"/>
</dbReference>
<dbReference type="GO" id="GO:0005524">
    <property type="term" value="F:ATP binding"/>
    <property type="evidence" value="ECO:0007669"/>
    <property type="project" value="UniProtKB-UniRule"/>
</dbReference>
<comment type="similarity">
    <text evidence="1 8">Belongs to the cytidylate kinase family. Type 1 subfamily.</text>
</comment>
<keyword evidence="2 8" id="KW-0808">Transferase</keyword>
<keyword evidence="5 8" id="KW-0067">ATP-binding</keyword>
<evidence type="ECO:0000256" key="8">
    <source>
        <dbReference type="HAMAP-Rule" id="MF_00238"/>
    </source>
</evidence>
<dbReference type="EC" id="2.7.4.25" evidence="8"/>
<keyword evidence="8" id="KW-0963">Cytoplasm</keyword>
<evidence type="ECO:0000256" key="1">
    <source>
        <dbReference type="ARBA" id="ARBA00009427"/>
    </source>
</evidence>
<dbReference type="PANTHER" id="PTHR21299">
    <property type="entry name" value="CYTIDYLATE KINASE/PANTOATE-BETA-ALANINE LIGASE"/>
    <property type="match status" value="1"/>
</dbReference>
<dbReference type="CDD" id="cd02020">
    <property type="entry name" value="CMPK"/>
    <property type="match status" value="1"/>
</dbReference>
<evidence type="ECO:0000256" key="6">
    <source>
        <dbReference type="ARBA" id="ARBA00047615"/>
    </source>
</evidence>
<dbReference type="InterPro" id="IPR027417">
    <property type="entry name" value="P-loop_NTPase"/>
</dbReference>
<keyword evidence="4 8" id="KW-0418">Kinase</keyword>
<comment type="catalytic activity">
    <reaction evidence="6 8">
        <text>dCMP + ATP = dCDP + ADP</text>
        <dbReference type="Rhea" id="RHEA:25094"/>
        <dbReference type="ChEBI" id="CHEBI:30616"/>
        <dbReference type="ChEBI" id="CHEBI:57566"/>
        <dbReference type="ChEBI" id="CHEBI:58593"/>
        <dbReference type="ChEBI" id="CHEBI:456216"/>
        <dbReference type="EC" id="2.7.4.25"/>
    </reaction>
</comment>
<dbReference type="InterPro" id="IPR011994">
    <property type="entry name" value="Cytidylate_kinase_dom"/>
</dbReference>
<keyword evidence="11" id="KW-1185">Reference proteome</keyword>
<feature type="binding site" evidence="8">
    <location>
        <begin position="22"/>
        <end position="30"/>
    </location>
    <ligand>
        <name>ATP</name>
        <dbReference type="ChEBI" id="CHEBI:30616"/>
    </ligand>
</feature>
<evidence type="ECO:0000256" key="4">
    <source>
        <dbReference type="ARBA" id="ARBA00022777"/>
    </source>
</evidence>
<dbReference type="InterPro" id="IPR003136">
    <property type="entry name" value="Cytidylate_kin"/>
</dbReference>
<reference evidence="10 11" key="1">
    <citation type="journal article" date="2013" name="Genome Announc.">
        <title>Draft Genome Sequence of the Lignocellulose Decomposer Thermobifida fusca Strain TM51.</title>
        <authorList>
            <person name="Toth A."/>
            <person name="Barna T."/>
            <person name="Nagy I."/>
            <person name="Horvath B."/>
            <person name="Nagy I."/>
            <person name="Tancsics A."/>
            <person name="Kriszt B."/>
            <person name="Baka E."/>
            <person name="Fekete C."/>
            <person name="Kukolya J."/>
        </authorList>
    </citation>
    <scope>NUCLEOTIDE SEQUENCE [LARGE SCALE GENOMIC DNA]</scope>
    <source>
        <strain evidence="10 11">TM51</strain>
    </source>
</reference>
<evidence type="ECO:0000256" key="2">
    <source>
        <dbReference type="ARBA" id="ARBA00022679"/>
    </source>
</evidence>
<sequence length="246" mass="26072">MQGAVDVSGQGHGEGFVIAIDGPSGSGKSSTAKGVARARDLKYLDTGAMYRAMTWWMLTHGIDVSDPEAVAEAAPRPVITMGIDPDAPTVHVDGVDVAQEIRTDIVTANVSAVSAVPRVREILVARQREIIAEACATSPGIVVEGRDITTVVAPEAPVKLFLTASADARAQRRSREMQSTDVMATREALVRRDQLDSTRAVAPLTQTPDAIELDTTGLTLDEVIALVVKLADEAREAASRPSPQPR</sequence>
<comment type="catalytic activity">
    <reaction evidence="7 8">
        <text>CMP + ATP = CDP + ADP</text>
        <dbReference type="Rhea" id="RHEA:11600"/>
        <dbReference type="ChEBI" id="CHEBI:30616"/>
        <dbReference type="ChEBI" id="CHEBI:58069"/>
        <dbReference type="ChEBI" id="CHEBI:60377"/>
        <dbReference type="ChEBI" id="CHEBI:456216"/>
        <dbReference type="EC" id="2.7.4.25"/>
    </reaction>
</comment>
<evidence type="ECO:0000256" key="7">
    <source>
        <dbReference type="ARBA" id="ARBA00048478"/>
    </source>
</evidence>
<gene>
    <name evidence="8 10" type="primary">cmk</name>
    <name evidence="10" type="ORF">TM51_06462</name>
</gene>
<evidence type="ECO:0000313" key="11">
    <source>
        <dbReference type="Proteomes" id="UP000014184"/>
    </source>
</evidence>
<evidence type="ECO:0000256" key="5">
    <source>
        <dbReference type="ARBA" id="ARBA00022840"/>
    </source>
</evidence>